<feature type="region of interest" description="Disordered" evidence="2">
    <location>
        <begin position="1"/>
        <end position="24"/>
    </location>
</feature>
<name>A0A8J5JXV0_HOMAM</name>
<keyword evidence="1" id="KW-0175">Coiled coil</keyword>
<evidence type="ECO:0000313" key="3">
    <source>
        <dbReference type="EMBL" id="KAG7166547.1"/>
    </source>
</evidence>
<evidence type="ECO:0000256" key="2">
    <source>
        <dbReference type="SAM" id="MobiDB-lite"/>
    </source>
</evidence>
<dbReference type="GO" id="GO:0005813">
    <property type="term" value="C:centrosome"/>
    <property type="evidence" value="ECO:0007669"/>
    <property type="project" value="TreeGrafter"/>
</dbReference>
<dbReference type="InterPro" id="IPR037696">
    <property type="entry name" value="CCDC77"/>
</dbReference>
<dbReference type="PANTHER" id="PTHR22091">
    <property type="entry name" value="COILED-COIL DOMAIN-CONTAINING PROTEIN 77"/>
    <property type="match status" value="1"/>
</dbReference>
<keyword evidence="4" id="KW-1185">Reference proteome</keyword>
<feature type="coiled-coil region" evidence="1">
    <location>
        <begin position="104"/>
        <end position="136"/>
    </location>
</feature>
<dbReference type="AlphaFoldDB" id="A0A8J5JXV0"/>
<dbReference type="EMBL" id="JAHLQT010022531">
    <property type="protein sequence ID" value="KAG7166547.1"/>
    <property type="molecule type" value="Genomic_DNA"/>
</dbReference>
<gene>
    <name evidence="3" type="primary">Ccdc77-L</name>
    <name evidence="3" type="ORF">Hamer_G005670</name>
</gene>
<comment type="caution">
    <text evidence="3">The sequence shown here is derived from an EMBL/GenBank/DDBJ whole genome shotgun (WGS) entry which is preliminary data.</text>
</comment>
<proteinExistence type="predicted"/>
<evidence type="ECO:0000313" key="4">
    <source>
        <dbReference type="Proteomes" id="UP000747542"/>
    </source>
</evidence>
<accession>A0A8J5JXV0</accession>
<protein>
    <submittedName>
        <fullName evidence="3">Coiled-coil domain-containing protein 77-like</fullName>
    </submittedName>
</protein>
<organism evidence="3 4">
    <name type="scientific">Homarus americanus</name>
    <name type="common">American lobster</name>
    <dbReference type="NCBI Taxonomy" id="6706"/>
    <lineage>
        <taxon>Eukaryota</taxon>
        <taxon>Metazoa</taxon>
        <taxon>Ecdysozoa</taxon>
        <taxon>Arthropoda</taxon>
        <taxon>Crustacea</taxon>
        <taxon>Multicrustacea</taxon>
        <taxon>Malacostraca</taxon>
        <taxon>Eumalacostraca</taxon>
        <taxon>Eucarida</taxon>
        <taxon>Decapoda</taxon>
        <taxon>Pleocyemata</taxon>
        <taxon>Astacidea</taxon>
        <taxon>Nephropoidea</taxon>
        <taxon>Nephropidae</taxon>
        <taxon>Homarus</taxon>
    </lineage>
</organism>
<sequence length="472" mass="54593">MQLKDSVRRLNSTRRIRATTPTSSNHVQDINVEEELAKLQPSQRLLDSYRNKVGKFDEEHQHMLQLIEKYQQVTKPTFVEDERRQLTGELIELRSALSDINVFLHAERQQVIRLHAENERLQLDNLESEKKVALLLSLSGLSEGELKVFLRDPRRTTIIKQKLPPELKKLHNKLKKNVEEPVETEAGLTLRARIKSLEVQLEESQKTWRGERNAFIQDRALSASESKAQTSKDEAHIKLLTVKLEEAQSHLSEAVKDTLKKNAEVQELEMAWLAERDHLLSVLATVQENLPLATQMQAIERSGSYTDLSKMKSTCELKELRRENESLKHEMIEAEELRTMYESQCLHLEQNMCKLKEQKEAVDQLYKERNQSLIQQIEMLKQDRKRLDERRRIDLKGFQSDIRLLKNDVKTVVHQLYKITVAMSGGDGLPVDFSALSEMQAVAALARTVQKTIGDTKRKILKLENEINNACE</sequence>
<evidence type="ECO:0000256" key="1">
    <source>
        <dbReference type="SAM" id="Coils"/>
    </source>
</evidence>
<dbReference type="Proteomes" id="UP000747542">
    <property type="component" value="Unassembled WGS sequence"/>
</dbReference>
<feature type="coiled-coil region" evidence="1">
    <location>
        <begin position="310"/>
        <end position="390"/>
    </location>
</feature>
<reference evidence="3" key="1">
    <citation type="journal article" date="2021" name="Sci. Adv.">
        <title>The American lobster genome reveals insights on longevity, neural, and immune adaptations.</title>
        <authorList>
            <person name="Polinski J.M."/>
            <person name="Zimin A.V."/>
            <person name="Clark K.F."/>
            <person name="Kohn A.B."/>
            <person name="Sadowski N."/>
            <person name="Timp W."/>
            <person name="Ptitsyn A."/>
            <person name="Khanna P."/>
            <person name="Romanova D.Y."/>
            <person name="Williams P."/>
            <person name="Greenwood S.J."/>
            <person name="Moroz L.L."/>
            <person name="Walt D.R."/>
            <person name="Bodnar A.G."/>
        </authorList>
    </citation>
    <scope>NUCLEOTIDE SEQUENCE</scope>
    <source>
        <strain evidence="3">GMGI-L3</strain>
    </source>
</reference>
<dbReference type="PANTHER" id="PTHR22091:SF1">
    <property type="entry name" value="COILED-COIL DOMAIN-CONTAINING PROTEIN 77"/>
    <property type="match status" value="1"/>
</dbReference>